<dbReference type="PANTHER" id="PTHR46535">
    <property type="entry name" value="NEDD4-BINDING PROTEIN 2"/>
    <property type="match status" value="1"/>
</dbReference>
<dbReference type="Proteomes" id="UP000271087">
    <property type="component" value="Unassembled WGS sequence"/>
</dbReference>
<evidence type="ECO:0000256" key="6">
    <source>
        <dbReference type="PROSITE-ProRule" id="PRU00192"/>
    </source>
</evidence>
<dbReference type="InterPro" id="IPR052772">
    <property type="entry name" value="Endo/PolyKinase_Domain-Protein"/>
</dbReference>
<dbReference type="GO" id="GO:0046982">
    <property type="term" value="F:protein heterodimerization activity"/>
    <property type="evidence" value="ECO:0007669"/>
    <property type="project" value="InterPro"/>
</dbReference>
<dbReference type="EMBL" id="UYRW01000315">
    <property type="protein sequence ID" value="VDK65657.1"/>
    <property type="molecule type" value="Genomic_DNA"/>
</dbReference>
<feature type="domain" description="SH3" evidence="8">
    <location>
        <begin position="1336"/>
        <end position="1397"/>
    </location>
</feature>
<dbReference type="GO" id="GO:0005634">
    <property type="term" value="C:nucleus"/>
    <property type="evidence" value="ECO:0007669"/>
    <property type="project" value="UniProtKB-SubCell"/>
</dbReference>
<dbReference type="OrthoDB" id="3231855at2759"/>
<dbReference type="Gene3D" id="2.30.30.40">
    <property type="entry name" value="SH3 Domains"/>
    <property type="match status" value="4"/>
</dbReference>
<feature type="compositionally biased region" description="Polar residues" evidence="7">
    <location>
        <begin position="914"/>
        <end position="924"/>
    </location>
</feature>
<dbReference type="Gene3D" id="3.30.1370.110">
    <property type="match status" value="1"/>
</dbReference>
<keyword evidence="2 6" id="KW-0728">SH3 domain</keyword>
<dbReference type="SUPFAM" id="SSF160443">
    <property type="entry name" value="SMR domain-like"/>
    <property type="match status" value="1"/>
</dbReference>
<dbReference type="InterPro" id="IPR006565">
    <property type="entry name" value="BTP"/>
</dbReference>
<dbReference type="CDD" id="cd00174">
    <property type="entry name" value="SH3"/>
    <property type="match status" value="3"/>
</dbReference>
<keyword evidence="3" id="KW-0805">Transcription regulation</keyword>
<evidence type="ECO:0000259" key="8">
    <source>
        <dbReference type="PROSITE" id="PS50002"/>
    </source>
</evidence>
<feature type="region of interest" description="Disordered" evidence="7">
    <location>
        <begin position="913"/>
        <end position="943"/>
    </location>
</feature>
<accession>A0A182E2E6</accession>
<keyword evidence="4" id="KW-0804">Transcription</keyword>
<feature type="domain" description="SH3" evidence="8">
    <location>
        <begin position="1406"/>
        <end position="1465"/>
    </location>
</feature>
<dbReference type="Pfam" id="PF00018">
    <property type="entry name" value="SH3_1"/>
    <property type="match status" value="3"/>
</dbReference>
<evidence type="ECO:0000259" key="9">
    <source>
        <dbReference type="PROSITE" id="PS50828"/>
    </source>
</evidence>
<evidence type="ECO:0000313" key="12">
    <source>
        <dbReference type="WBParaSite" id="nOo.2.0.1.t02146-RA"/>
    </source>
</evidence>
<feature type="compositionally biased region" description="Pro residues" evidence="7">
    <location>
        <begin position="762"/>
        <end position="771"/>
    </location>
</feature>
<dbReference type="STRING" id="42157.A0A182E2E6"/>
<dbReference type="InterPro" id="IPR036028">
    <property type="entry name" value="SH3-like_dom_sf"/>
</dbReference>
<dbReference type="PRINTS" id="PR00452">
    <property type="entry name" value="SH3DOMAIN"/>
</dbReference>
<dbReference type="Pfam" id="PF10406">
    <property type="entry name" value="TAF8_C"/>
    <property type="match status" value="1"/>
</dbReference>
<name>A0A182E2E6_ONCOC</name>
<proteinExistence type="predicted"/>
<evidence type="ECO:0000256" key="2">
    <source>
        <dbReference type="ARBA" id="ARBA00022443"/>
    </source>
</evidence>
<feature type="domain" description="Smr" evidence="9">
    <location>
        <begin position="689"/>
        <end position="751"/>
    </location>
</feature>
<evidence type="ECO:0000256" key="1">
    <source>
        <dbReference type="ARBA" id="ARBA00004123"/>
    </source>
</evidence>
<dbReference type="SUPFAM" id="SSF52540">
    <property type="entry name" value="P-loop containing nucleoside triphosphate hydrolases"/>
    <property type="match status" value="1"/>
</dbReference>
<protein>
    <submittedName>
        <fullName evidence="12">Smr domain-containing protein</fullName>
    </submittedName>
</protein>
<dbReference type="Gene3D" id="3.40.50.300">
    <property type="entry name" value="P-loop containing nucleotide triphosphate hydrolases"/>
    <property type="match status" value="1"/>
</dbReference>
<comment type="subcellular location">
    <subcellularLocation>
        <location evidence="1">Nucleus</location>
    </subcellularLocation>
</comment>
<keyword evidence="11" id="KW-1185">Reference proteome</keyword>
<dbReference type="SMART" id="SM00576">
    <property type="entry name" value="BTP"/>
    <property type="match status" value="1"/>
</dbReference>
<keyword evidence="5" id="KW-0539">Nucleus</keyword>
<reference evidence="12" key="1">
    <citation type="submission" date="2016-06" db="UniProtKB">
        <authorList>
            <consortium name="WormBaseParasite"/>
        </authorList>
    </citation>
    <scope>IDENTIFICATION</scope>
</reference>
<dbReference type="InterPro" id="IPR036063">
    <property type="entry name" value="Smr_dom_sf"/>
</dbReference>
<dbReference type="PROSITE" id="PS50002">
    <property type="entry name" value="SH3"/>
    <property type="match status" value="4"/>
</dbReference>
<feature type="domain" description="SH3" evidence="8">
    <location>
        <begin position="1547"/>
        <end position="1610"/>
    </location>
</feature>
<dbReference type="InterPro" id="IPR009072">
    <property type="entry name" value="Histone-fold"/>
</dbReference>
<evidence type="ECO:0000256" key="7">
    <source>
        <dbReference type="SAM" id="MobiDB-lite"/>
    </source>
</evidence>
<dbReference type="InterPro" id="IPR002625">
    <property type="entry name" value="Smr_dom"/>
</dbReference>
<dbReference type="Pfam" id="PF13671">
    <property type="entry name" value="AAA_33"/>
    <property type="match status" value="1"/>
</dbReference>
<dbReference type="Pfam" id="PF07524">
    <property type="entry name" value="Bromo_TP"/>
    <property type="match status" value="1"/>
</dbReference>
<organism evidence="12">
    <name type="scientific">Onchocerca ochengi</name>
    <name type="common">Filarial nematode worm</name>
    <dbReference type="NCBI Taxonomy" id="42157"/>
    <lineage>
        <taxon>Eukaryota</taxon>
        <taxon>Metazoa</taxon>
        <taxon>Ecdysozoa</taxon>
        <taxon>Nematoda</taxon>
        <taxon>Chromadorea</taxon>
        <taxon>Rhabditida</taxon>
        <taxon>Spirurina</taxon>
        <taxon>Spiruromorpha</taxon>
        <taxon>Filarioidea</taxon>
        <taxon>Onchocercidae</taxon>
        <taxon>Onchocerca</taxon>
    </lineage>
</organism>
<evidence type="ECO:0000256" key="5">
    <source>
        <dbReference type="ARBA" id="ARBA00023242"/>
    </source>
</evidence>
<dbReference type="GO" id="GO:0004519">
    <property type="term" value="F:endonuclease activity"/>
    <property type="evidence" value="ECO:0007669"/>
    <property type="project" value="TreeGrafter"/>
</dbReference>
<sequence length="1610" mass="181448">MVVPNIHEQCWEPTTSLNDIRKCIQNGHHIMVILRGIPGSGKSCLASDLVSGTNGAVFSSDKYFMQSGVYKFDPTKLDEYHHKNWIEAKKAIQHGIKPIIIDNTNIFVAHMKPYITLAVKNLYEIYFVEPETEWKKNVKECTRIIPPLIDMDDSDNTYSLLLPKLDSSLSGNHLDFICIWSLLNVSGQNLEILPLHLREYPENVRKANAEKEEIERAELLPSDISQCSLYDAVNLLKISSADLEKDVIDKKKTSEQLFSLIPPQISKKSLRTVGCQTSDLIRIFDLSDSLPSVSGEFLWGTIQNDIDLNNKKKMKGKMVQAGDGNILLDIELLLALFPNEKPSDLSHILEIVGLNNAVTLLKEMNGNMNVCTPVDKNKNIEAEPLSKTYYWWDETEFERISNNSSPLFVPNLGMKTAIPEKLAPCTYMQCSDPEPVPEGYYRMEISVDMMQQLTQLFGNSENSNFLKTYVDLPIWLWRQIYLCWQGESTTKVNNGFEDFDFSIFTNPDEELARILQNHELAFDESLENGKHMNIAERLQLSALINHYSEVDRERVIECFRDNKFSAEATRNTLELFVNGTENIQRALVDPSGIASSINQPGSCQFASNGLSVPKPDLKSVHEDACELRKEADRYNKQKEEMLTRAKNQRELGAKMFYFSEAQKFGKKAKDCVAELNERLTKANTWDLFIDLHYMDVQSAIKLLKSKLNAADRPVDLRRGRSGKKLVVLTGYGKLNNGQAKIRPAVIQWLEQCGYEGMFPADKPLPPPPLPEKPSWKSKDNATEASAPATAIRLQSPTATAMHSLPSTSYSPTVADYVYRRVLRQAIAAICKQAGFEAIEADVLELLTHMINSYINELAVTTRQMTEHAGRTISTPSDTVMALVDLGTAVSDLPAFLKETTSKGSLVIAPPRTQHVPQTQQQLRVGSSRPRPSHIPDWLPPFPDPHTYVRTDISGEPEPSYEKAREGVALLYRNTVMSLKDFVLRTHPSISLFDLHKQRILKKIAAAAAERTRQQQTRMMAYMEEDEQKTMTNGAATEVHNAEQSKTIDPEFPTTISEKFFFEEDDEKEISLLQAEVPTFGEIIEPKTSNEPYLDSLLSDLQNEPAFGIKTKLSEDTGSDGNPFLRSPKMPSILDDDLMHENEFDFDALQFKISVFICEAENENNLFKKCRTFGDGKFNAAFGTAKTVFGAVKKPEIQRKLIAASKNETVRSAVSFLAKNEGARKAALNALQDEKTLKTAYHIAQACDRQQQQKNLANLNSITAGTFVRHDATSKFDAKKAPASIYPSLPPLQDNVYNNDRKATDNLTITPNQLVSQNFSKPIFASETNTFTGMKQEERPHGHAKFRFLASCFDELSAEPFDMIILEKKVDEQWVYALNKRTGQKGIIPLLYIDVKIPLPTVLSTPQMPFYAVALFDFDSSVSGDLSFRANDEIYVIERINNDWLRGTIGIRQGIFPANYIREITGPTTMTSESTSFHASAEYVNALYDYNSAIEDDLIFRAGDRIEVLEWVSKDWLRGKLNGKIGLVPRTYIENYSSNDNAGKELNVTNTIVTATKDYYNVSKDHLCFSKGDKIEVIEEISDNWLKGKLLLNMSNTKSFPVGLFPRSAIL</sequence>
<dbReference type="PANTHER" id="PTHR46535:SF1">
    <property type="entry name" value="NEDD4-BINDING PROTEIN 2"/>
    <property type="match status" value="1"/>
</dbReference>
<dbReference type="SUPFAM" id="SSF50044">
    <property type="entry name" value="SH3-domain"/>
    <property type="match status" value="4"/>
</dbReference>
<dbReference type="InterPro" id="IPR019473">
    <property type="entry name" value="TFIID_su8_C"/>
</dbReference>
<evidence type="ECO:0000313" key="11">
    <source>
        <dbReference type="Proteomes" id="UP000271087"/>
    </source>
</evidence>
<dbReference type="InterPro" id="IPR027417">
    <property type="entry name" value="P-loop_NTPase"/>
</dbReference>
<dbReference type="CDD" id="cd22918">
    <property type="entry name" value="HFD_TAF8"/>
    <property type="match status" value="1"/>
</dbReference>
<feature type="region of interest" description="Disordered" evidence="7">
    <location>
        <begin position="760"/>
        <end position="787"/>
    </location>
</feature>
<evidence type="ECO:0000256" key="3">
    <source>
        <dbReference type="ARBA" id="ARBA00023015"/>
    </source>
</evidence>
<gene>
    <name evidence="10" type="ORF">NOO_LOCUS2146</name>
</gene>
<evidence type="ECO:0000313" key="10">
    <source>
        <dbReference type="EMBL" id="VDK65657.1"/>
    </source>
</evidence>
<dbReference type="SMART" id="SM00326">
    <property type="entry name" value="SH3"/>
    <property type="match status" value="4"/>
</dbReference>
<dbReference type="PROSITE" id="PS50828">
    <property type="entry name" value="SMR"/>
    <property type="match status" value="1"/>
</dbReference>
<dbReference type="CDD" id="cd08049">
    <property type="entry name" value="TAF8"/>
    <property type="match status" value="1"/>
</dbReference>
<reference evidence="10 11" key="2">
    <citation type="submission" date="2018-08" db="EMBL/GenBank/DDBJ databases">
        <authorList>
            <person name="Laetsch R D."/>
            <person name="Stevens L."/>
            <person name="Kumar S."/>
            <person name="Blaxter L. M."/>
        </authorList>
    </citation>
    <scope>NUCLEOTIDE SEQUENCE [LARGE SCALE GENOMIC DNA]</scope>
</reference>
<dbReference type="InterPro" id="IPR001452">
    <property type="entry name" value="SH3_domain"/>
</dbReference>
<feature type="domain" description="SH3" evidence="8">
    <location>
        <begin position="1478"/>
        <end position="1537"/>
    </location>
</feature>
<dbReference type="Gene3D" id="1.10.20.10">
    <property type="entry name" value="Histone, subunit A"/>
    <property type="match status" value="1"/>
</dbReference>
<evidence type="ECO:0000256" key="4">
    <source>
        <dbReference type="ARBA" id="ARBA00023163"/>
    </source>
</evidence>
<dbReference type="WBParaSite" id="nOo.2.0.1.t02146-RA">
    <property type="protein sequence ID" value="nOo.2.0.1.t02146-RA"/>
    <property type="gene ID" value="nOo.2.0.1.g02146"/>
</dbReference>